<dbReference type="Proteomes" id="UP000297703">
    <property type="component" value="Unassembled WGS sequence"/>
</dbReference>
<proteinExistence type="predicted"/>
<gene>
    <name evidence="1" type="ORF">DR999_PMT11716</name>
</gene>
<reference evidence="1 2" key="1">
    <citation type="submission" date="2019-04" db="EMBL/GenBank/DDBJ databases">
        <title>Draft genome of the big-headed turtle Platysternon megacephalum.</title>
        <authorList>
            <person name="Gong S."/>
        </authorList>
    </citation>
    <scope>NUCLEOTIDE SEQUENCE [LARGE SCALE GENOMIC DNA]</scope>
    <source>
        <strain evidence="1">DO16091913</strain>
        <tissue evidence="1">Muscle</tissue>
    </source>
</reference>
<comment type="caution">
    <text evidence="1">The sequence shown here is derived from an EMBL/GenBank/DDBJ whole genome shotgun (WGS) entry which is preliminary data.</text>
</comment>
<protein>
    <submittedName>
        <fullName evidence="1">Leucine-rich repeat-containing protein 59</fullName>
    </submittedName>
</protein>
<dbReference type="AlphaFoldDB" id="A0A4D9EBE5"/>
<name>A0A4D9EBE5_9SAUR</name>
<evidence type="ECO:0000313" key="1">
    <source>
        <dbReference type="EMBL" id="TFK05665.1"/>
    </source>
</evidence>
<evidence type="ECO:0000313" key="2">
    <source>
        <dbReference type="Proteomes" id="UP000297703"/>
    </source>
</evidence>
<accession>A0A4D9EBE5</accession>
<keyword evidence="2" id="KW-1185">Reference proteome</keyword>
<organism evidence="1 2">
    <name type="scientific">Platysternon megacephalum</name>
    <name type="common">big-headed turtle</name>
    <dbReference type="NCBI Taxonomy" id="55544"/>
    <lineage>
        <taxon>Eukaryota</taxon>
        <taxon>Metazoa</taxon>
        <taxon>Chordata</taxon>
        <taxon>Craniata</taxon>
        <taxon>Vertebrata</taxon>
        <taxon>Euteleostomi</taxon>
        <taxon>Archelosauria</taxon>
        <taxon>Testudinata</taxon>
        <taxon>Testudines</taxon>
        <taxon>Cryptodira</taxon>
        <taxon>Durocryptodira</taxon>
        <taxon>Testudinoidea</taxon>
        <taxon>Platysternidae</taxon>
        <taxon>Platysternon</taxon>
    </lineage>
</organism>
<sequence length="100" mass="11502">MLHETKLLILQYCNLLKGCVGSQCEIHASLKNAALSIQNNFGFLNLFTDKVFVKGFQQDKWNKGDLRSKDSYTSEEESLKLRSTWLKTILLLQLYLTTSK</sequence>
<reference evidence="1 2" key="2">
    <citation type="submission" date="2019-04" db="EMBL/GenBank/DDBJ databases">
        <title>The genome sequence of big-headed turtle.</title>
        <authorList>
            <person name="Gong S."/>
        </authorList>
    </citation>
    <scope>NUCLEOTIDE SEQUENCE [LARGE SCALE GENOMIC DNA]</scope>
    <source>
        <strain evidence="1">DO16091913</strain>
        <tissue evidence="1">Muscle</tissue>
    </source>
</reference>
<dbReference type="EMBL" id="QXTE01000110">
    <property type="protein sequence ID" value="TFK05665.1"/>
    <property type="molecule type" value="Genomic_DNA"/>
</dbReference>